<dbReference type="EMBL" id="JACVVK020000093">
    <property type="protein sequence ID" value="KAK7493379.1"/>
    <property type="molecule type" value="Genomic_DNA"/>
</dbReference>
<dbReference type="InterPro" id="IPR052262">
    <property type="entry name" value="E2F-SERTA_domain_protein"/>
</dbReference>
<feature type="compositionally biased region" description="Polar residues" evidence="1">
    <location>
        <begin position="166"/>
        <end position="185"/>
    </location>
</feature>
<evidence type="ECO:0000259" key="2">
    <source>
        <dbReference type="PROSITE" id="PS51053"/>
    </source>
</evidence>
<protein>
    <recommendedName>
        <fullName evidence="2">SERTA domain-containing protein</fullName>
    </recommendedName>
</protein>
<dbReference type="Proteomes" id="UP001519460">
    <property type="component" value="Unassembled WGS sequence"/>
</dbReference>
<evidence type="ECO:0000313" key="4">
    <source>
        <dbReference type="Proteomes" id="UP001519460"/>
    </source>
</evidence>
<sequence>MPPLLSSGLKRKREVVDDEASHGLQRQSILDISMVKLRTSPSRRIEPCLRRSVLILNTLKHIETELQSEGVIIHTTTEAAMNNIPEMSTTELTLDPLPDMSTFISPLPISVPMQLDGSGVESSESGAYFGRDSSAVVDLMPCKPIFESSLAQASSPLVGLESLSNASAEMPKSHQTGDSNNNSVAQVPYASCSTPMGDPFGDIDVSLDFDLMAWSSTLTSLPVATTSSIAPSASSSSSTPVPLSPTKLLPSLTIEDILHSFPHPSFASGLDTPSPPAPISPVLNSQCSTYCRTDSSLDDLENIMQILVGL</sequence>
<dbReference type="AlphaFoldDB" id="A0ABD0L1I8"/>
<feature type="domain" description="SERTA" evidence="2">
    <location>
        <begin position="22"/>
        <end position="70"/>
    </location>
</feature>
<proteinExistence type="predicted"/>
<dbReference type="PANTHER" id="PTHR16277">
    <property type="entry name" value="CELL DIVISION CYCLE ASSOCIATED PROTEIN 4/SERTA DOMAIN-CONTAINING PROTEIN 2"/>
    <property type="match status" value="1"/>
</dbReference>
<keyword evidence="4" id="KW-1185">Reference proteome</keyword>
<dbReference type="PROSITE" id="PS51053">
    <property type="entry name" value="SERTA"/>
    <property type="match status" value="1"/>
</dbReference>
<evidence type="ECO:0000313" key="3">
    <source>
        <dbReference type="EMBL" id="KAK7493379.1"/>
    </source>
</evidence>
<accession>A0ABD0L1I8</accession>
<name>A0ABD0L1I8_9CAEN</name>
<evidence type="ECO:0000256" key="1">
    <source>
        <dbReference type="SAM" id="MobiDB-lite"/>
    </source>
</evidence>
<organism evidence="3 4">
    <name type="scientific">Batillaria attramentaria</name>
    <dbReference type="NCBI Taxonomy" id="370345"/>
    <lineage>
        <taxon>Eukaryota</taxon>
        <taxon>Metazoa</taxon>
        <taxon>Spiralia</taxon>
        <taxon>Lophotrochozoa</taxon>
        <taxon>Mollusca</taxon>
        <taxon>Gastropoda</taxon>
        <taxon>Caenogastropoda</taxon>
        <taxon>Sorbeoconcha</taxon>
        <taxon>Cerithioidea</taxon>
        <taxon>Batillariidae</taxon>
        <taxon>Batillaria</taxon>
    </lineage>
</organism>
<dbReference type="PANTHER" id="PTHR16277:SF7">
    <property type="entry name" value="RE12330P"/>
    <property type="match status" value="1"/>
</dbReference>
<dbReference type="InterPro" id="IPR009263">
    <property type="entry name" value="SERTA_dom"/>
</dbReference>
<gene>
    <name evidence="3" type="ORF">BaRGS_00015279</name>
</gene>
<feature type="region of interest" description="Disordered" evidence="1">
    <location>
        <begin position="166"/>
        <end position="188"/>
    </location>
</feature>
<comment type="caution">
    <text evidence="3">The sequence shown here is derived from an EMBL/GenBank/DDBJ whole genome shotgun (WGS) entry which is preliminary data.</text>
</comment>
<reference evidence="3 4" key="1">
    <citation type="journal article" date="2023" name="Sci. Data">
        <title>Genome assembly of the Korean intertidal mud-creeper Batillaria attramentaria.</title>
        <authorList>
            <person name="Patra A.K."/>
            <person name="Ho P.T."/>
            <person name="Jun S."/>
            <person name="Lee S.J."/>
            <person name="Kim Y."/>
            <person name="Won Y.J."/>
        </authorList>
    </citation>
    <scope>NUCLEOTIDE SEQUENCE [LARGE SCALE GENOMIC DNA]</scope>
    <source>
        <strain evidence="3">Wonlab-2016</strain>
    </source>
</reference>
<dbReference type="Pfam" id="PF06031">
    <property type="entry name" value="SERTA"/>
    <property type="match status" value="1"/>
</dbReference>